<protein>
    <recommendedName>
        <fullName evidence="6">RING-type domain-containing protein</fullName>
    </recommendedName>
</protein>
<organism evidence="7 8">
    <name type="scientific">Heterostelium pallidum (strain ATCC 26659 / Pp 5 / PN500)</name>
    <name type="common">Cellular slime mold</name>
    <name type="synonym">Polysphondylium pallidum</name>
    <dbReference type="NCBI Taxonomy" id="670386"/>
    <lineage>
        <taxon>Eukaryota</taxon>
        <taxon>Amoebozoa</taxon>
        <taxon>Evosea</taxon>
        <taxon>Eumycetozoa</taxon>
        <taxon>Dictyostelia</taxon>
        <taxon>Acytosteliales</taxon>
        <taxon>Acytosteliaceae</taxon>
        <taxon>Heterostelium</taxon>
    </lineage>
</organism>
<dbReference type="InterPro" id="IPR013083">
    <property type="entry name" value="Znf_RING/FYVE/PHD"/>
</dbReference>
<evidence type="ECO:0000256" key="4">
    <source>
        <dbReference type="PROSITE-ProRule" id="PRU00175"/>
    </source>
</evidence>
<dbReference type="GO" id="GO:0008270">
    <property type="term" value="F:zinc ion binding"/>
    <property type="evidence" value="ECO:0007669"/>
    <property type="project" value="UniProtKB-KW"/>
</dbReference>
<keyword evidence="8" id="KW-1185">Reference proteome</keyword>
<gene>
    <name evidence="7" type="ORF">PPL_02765</name>
</gene>
<accession>D3B300</accession>
<dbReference type="OMA" id="HKSATIE"/>
<keyword evidence="2 4" id="KW-0863">Zinc-finger</keyword>
<feature type="domain" description="RING-type" evidence="6">
    <location>
        <begin position="7"/>
        <end position="54"/>
    </location>
</feature>
<proteinExistence type="predicted"/>
<dbReference type="EMBL" id="ADBJ01000010">
    <property type="protein sequence ID" value="EFA83698.1"/>
    <property type="molecule type" value="Genomic_DNA"/>
</dbReference>
<dbReference type="PROSITE" id="PS50089">
    <property type="entry name" value="ZF_RING_2"/>
    <property type="match status" value="1"/>
</dbReference>
<evidence type="ECO:0000256" key="3">
    <source>
        <dbReference type="ARBA" id="ARBA00022833"/>
    </source>
</evidence>
<feature type="region of interest" description="Disordered" evidence="5">
    <location>
        <begin position="89"/>
        <end position="122"/>
    </location>
</feature>
<dbReference type="Gene3D" id="3.30.60.90">
    <property type="match status" value="1"/>
</dbReference>
<dbReference type="RefSeq" id="XP_020435815.1">
    <property type="nucleotide sequence ID" value="XM_020573743.1"/>
</dbReference>
<dbReference type="FunCoup" id="D3B300">
    <property type="interactions" value="171"/>
</dbReference>
<dbReference type="InterPro" id="IPR001841">
    <property type="entry name" value="Znf_RING"/>
</dbReference>
<evidence type="ECO:0000256" key="5">
    <source>
        <dbReference type="SAM" id="MobiDB-lite"/>
    </source>
</evidence>
<dbReference type="AlphaFoldDB" id="D3B300"/>
<feature type="compositionally biased region" description="Low complexity" evidence="5">
    <location>
        <begin position="89"/>
        <end position="120"/>
    </location>
</feature>
<comment type="caution">
    <text evidence="7">The sequence shown here is derived from an EMBL/GenBank/DDBJ whole genome shotgun (WGS) entry which is preliminary data.</text>
</comment>
<evidence type="ECO:0000313" key="8">
    <source>
        <dbReference type="Proteomes" id="UP000001396"/>
    </source>
</evidence>
<dbReference type="GeneID" id="31358288"/>
<evidence type="ECO:0000313" key="7">
    <source>
        <dbReference type="EMBL" id="EFA83698.1"/>
    </source>
</evidence>
<sequence length="453" mass="50720">MEDEFICCICMCGFDVEQTANKNDLPHRLKCSHCFHKACFEDWFRKQHMCPLCREPCQQSDLRFDPIITQLLQSISKLTLQKQTDSSSVITTTTTSTSTSTAISTTPKLNNNNNNAIINNTKPNSLYTTPVFNADTSSSSSSSILWPGNLNINNNNNNSISSSGITTSPVLNNTNTNTSSTSTSSSMISKLNQSAALYSQQPQQTVIPIFNSTSNFNTNPPHSHTLQKVNPVTIYKGLYWQCNRCSKKFGTSEQYHCYKCENFDLCRFCCLETKTPTTPEIGNTEPLSLPRLHQHSLYCMSPLDVYEPIVKTTTALATTTTSTTTAAAAEPPKRDGLFRFTSLSQKQQEKLVVQPAHDKQNEERRTQQRNSILSMLNPAKLNEHTAAGLPNSITIPIHSKPLQKHGSPLEVYDTVNWICDVCRSHKSATIETFFHSPDSFDLCLNCYHKQFKQ</sequence>
<evidence type="ECO:0000256" key="2">
    <source>
        <dbReference type="ARBA" id="ARBA00022771"/>
    </source>
</evidence>
<dbReference type="SUPFAM" id="SSF57850">
    <property type="entry name" value="RING/U-box"/>
    <property type="match status" value="2"/>
</dbReference>
<name>D3B300_HETP5</name>
<reference evidence="7 8" key="1">
    <citation type="journal article" date="2011" name="Genome Res.">
        <title>Phylogeny-wide analysis of social amoeba genomes highlights ancient origins for complex intercellular communication.</title>
        <authorList>
            <person name="Heidel A.J."/>
            <person name="Lawal H.M."/>
            <person name="Felder M."/>
            <person name="Schilde C."/>
            <person name="Helps N.R."/>
            <person name="Tunggal B."/>
            <person name="Rivero F."/>
            <person name="John U."/>
            <person name="Schleicher M."/>
            <person name="Eichinger L."/>
            <person name="Platzer M."/>
            <person name="Noegel A.A."/>
            <person name="Schaap P."/>
            <person name="Gloeckner G."/>
        </authorList>
    </citation>
    <scope>NUCLEOTIDE SEQUENCE [LARGE SCALE GENOMIC DNA]</scope>
    <source>
        <strain evidence="8">ATCC 26659 / Pp 5 / PN500</strain>
    </source>
</reference>
<dbReference type="SMART" id="SM00184">
    <property type="entry name" value="RING"/>
    <property type="match status" value="1"/>
</dbReference>
<dbReference type="Proteomes" id="UP000001396">
    <property type="component" value="Unassembled WGS sequence"/>
</dbReference>
<evidence type="ECO:0000256" key="1">
    <source>
        <dbReference type="ARBA" id="ARBA00022723"/>
    </source>
</evidence>
<keyword evidence="1" id="KW-0479">Metal-binding</keyword>
<dbReference type="InParanoid" id="D3B300"/>
<feature type="region of interest" description="Disordered" evidence="5">
    <location>
        <begin position="163"/>
        <end position="185"/>
    </location>
</feature>
<evidence type="ECO:0000259" key="6">
    <source>
        <dbReference type="PROSITE" id="PS50089"/>
    </source>
</evidence>
<dbReference type="Pfam" id="PF13639">
    <property type="entry name" value="zf-RING_2"/>
    <property type="match status" value="1"/>
</dbReference>
<keyword evidence="3" id="KW-0862">Zinc</keyword>
<dbReference type="Gene3D" id="3.30.40.10">
    <property type="entry name" value="Zinc/RING finger domain, C3HC4 (zinc finger)"/>
    <property type="match status" value="1"/>
</dbReference>
<dbReference type="InterPro" id="IPR043145">
    <property type="entry name" value="Znf_ZZ_sf"/>
</dbReference>